<evidence type="ECO:0000313" key="2">
    <source>
        <dbReference type="Proteomes" id="UP000187203"/>
    </source>
</evidence>
<reference evidence="2" key="1">
    <citation type="submission" date="2013-09" db="EMBL/GenBank/DDBJ databases">
        <title>Corchorus olitorius genome sequencing.</title>
        <authorList>
            <person name="Alam M."/>
            <person name="Haque M.S."/>
            <person name="Islam M.S."/>
            <person name="Emdad E.M."/>
            <person name="Islam M.M."/>
            <person name="Ahmed B."/>
            <person name="Halim A."/>
            <person name="Hossen Q.M.M."/>
            <person name="Hossain M.Z."/>
            <person name="Ahmed R."/>
            <person name="Khan M.M."/>
            <person name="Islam R."/>
            <person name="Rashid M.M."/>
            <person name="Khan S.A."/>
            <person name="Rahman M.S."/>
            <person name="Alam M."/>
            <person name="Yahiya A.S."/>
            <person name="Khan M.S."/>
            <person name="Azam M.S."/>
            <person name="Haque T."/>
            <person name="Lashkar M.Z.H."/>
            <person name="Akhand A.I."/>
            <person name="Morshed G."/>
            <person name="Roy S."/>
            <person name="Uddin K.S."/>
            <person name="Rabeya T."/>
            <person name="Hossain A.S."/>
            <person name="Chowdhury A."/>
            <person name="Snigdha A.R."/>
            <person name="Mortoza M.S."/>
            <person name="Matin S.A."/>
            <person name="Hoque S.M.E."/>
            <person name="Islam M.K."/>
            <person name="Roy D.K."/>
            <person name="Haider R."/>
            <person name="Moosa M.M."/>
            <person name="Elias S.M."/>
            <person name="Hasan A.M."/>
            <person name="Jahan S."/>
            <person name="Shafiuddin M."/>
            <person name="Mahmood N."/>
            <person name="Shommy N.S."/>
        </authorList>
    </citation>
    <scope>NUCLEOTIDE SEQUENCE [LARGE SCALE GENOMIC DNA]</scope>
    <source>
        <strain evidence="2">cv. O-4</strain>
    </source>
</reference>
<dbReference type="AlphaFoldDB" id="A0A1R3GAR0"/>
<dbReference type="EMBL" id="AWUE01023029">
    <property type="protein sequence ID" value="OMO55174.1"/>
    <property type="molecule type" value="Genomic_DNA"/>
</dbReference>
<gene>
    <name evidence="1" type="ORF">COLO4_36160</name>
</gene>
<protein>
    <submittedName>
        <fullName evidence="1">Uncharacterized protein</fullName>
    </submittedName>
</protein>
<proteinExistence type="predicted"/>
<accession>A0A1R3GAR0</accession>
<keyword evidence="2" id="KW-1185">Reference proteome</keyword>
<organism evidence="1 2">
    <name type="scientific">Corchorus olitorius</name>
    <dbReference type="NCBI Taxonomy" id="93759"/>
    <lineage>
        <taxon>Eukaryota</taxon>
        <taxon>Viridiplantae</taxon>
        <taxon>Streptophyta</taxon>
        <taxon>Embryophyta</taxon>
        <taxon>Tracheophyta</taxon>
        <taxon>Spermatophyta</taxon>
        <taxon>Magnoliopsida</taxon>
        <taxon>eudicotyledons</taxon>
        <taxon>Gunneridae</taxon>
        <taxon>Pentapetalae</taxon>
        <taxon>rosids</taxon>
        <taxon>malvids</taxon>
        <taxon>Malvales</taxon>
        <taxon>Malvaceae</taxon>
        <taxon>Grewioideae</taxon>
        <taxon>Apeibeae</taxon>
        <taxon>Corchorus</taxon>
    </lineage>
</organism>
<name>A0A1R3GAR0_9ROSI</name>
<sequence length="46" mass="5374">MEIQLPFMGRMLSKKNGFYIIKTGFLQSWGCLSDSLAGFLFQVQWR</sequence>
<evidence type="ECO:0000313" key="1">
    <source>
        <dbReference type="EMBL" id="OMO55174.1"/>
    </source>
</evidence>
<comment type="caution">
    <text evidence="1">The sequence shown here is derived from an EMBL/GenBank/DDBJ whole genome shotgun (WGS) entry which is preliminary data.</text>
</comment>
<dbReference type="Proteomes" id="UP000187203">
    <property type="component" value="Unassembled WGS sequence"/>
</dbReference>